<reference evidence="3" key="1">
    <citation type="journal article" date="2019" name="Int. J. Syst. Evol. Microbiol.">
        <title>The Global Catalogue of Microorganisms (GCM) 10K type strain sequencing project: providing services to taxonomists for standard genome sequencing and annotation.</title>
        <authorList>
            <consortium name="The Broad Institute Genomics Platform"/>
            <consortium name="The Broad Institute Genome Sequencing Center for Infectious Disease"/>
            <person name="Wu L."/>
            <person name="Ma J."/>
        </authorList>
    </citation>
    <scope>NUCLEOTIDE SEQUENCE [LARGE SCALE GENOMIC DNA]</scope>
    <source>
        <strain evidence="3">CCUG 58127</strain>
    </source>
</reference>
<dbReference type="EMBL" id="JBHSWH010000001">
    <property type="protein sequence ID" value="MFC6707539.1"/>
    <property type="molecule type" value="Genomic_DNA"/>
</dbReference>
<name>A0ABW2ALV1_9MICO</name>
<protein>
    <submittedName>
        <fullName evidence="2">Uncharacterized protein</fullName>
    </submittedName>
</protein>
<dbReference type="Proteomes" id="UP001596298">
    <property type="component" value="Unassembled WGS sequence"/>
</dbReference>
<keyword evidence="3" id="KW-1185">Reference proteome</keyword>
<evidence type="ECO:0000313" key="3">
    <source>
        <dbReference type="Proteomes" id="UP001596298"/>
    </source>
</evidence>
<evidence type="ECO:0000313" key="2">
    <source>
        <dbReference type="EMBL" id="MFC6707539.1"/>
    </source>
</evidence>
<keyword evidence="1" id="KW-0812">Transmembrane</keyword>
<sequence length="105" mass="11988">MNRRIGNPFRVMFAQVRGWFANGLLRANEPIAAEKQRSEVDELFWSSDRARLVVEDPDRYFELVEALAREQRPGRSQPADLFSYCAGLLVGAGCALLWVGLVFWL</sequence>
<accession>A0ABW2ALV1</accession>
<keyword evidence="1" id="KW-0472">Membrane</keyword>
<gene>
    <name evidence="2" type="ORF">ACFQDH_20410</name>
</gene>
<organism evidence="2 3">
    <name type="scientific">Flexivirga alba</name>
    <dbReference type="NCBI Taxonomy" id="702742"/>
    <lineage>
        <taxon>Bacteria</taxon>
        <taxon>Bacillati</taxon>
        <taxon>Actinomycetota</taxon>
        <taxon>Actinomycetes</taxon>
        <taxon>Micrococcales</taxon>
        <taxon>Dermacoccaceae</taxon>
        <taxon>Flexivirga</taxon>
    </lineage>
</organism>
<evidence type="ECO:0000256" key="1">
    <source>
        <dbReference type="SAM" id="Phobius"/>
    </source>
</evidence>
<comment type="caution">
    <text evidence="2">The sequence shown here is derived from an EMBL/GenBank/DDBJ whole genome shotgun (WGS) entry which is preliminary data.</text>
</comment>
<feature type="transmembrane region" description="Helical" evidence="1">
    <location>
        <begin position="81"/>
        <end position="104"/>
    </location>
</feature>
<proteinExistence type="predicted"/>
<dbReference type="RefSeq" id="WP_382404208.1">
    <property type="nucleotide sequence ID" value="NZ_JBHSWH010000001.1"/>
</dbReference>
<keyword evidence="1" id="KW-1133">Transmembrane helix</keyword>